<proteinExistence type="predicted"/>
<name>A0ABD6AT32_9EURY</name>
<dbReference type="EMBL" id="JBHUDC010000002">
    <property type="protein sequence ID" value="MFD1512665.1"/>
    <property type="molecule type" value="Genomic_DNA"/>
</dbReference>
<reference evidence="1 2" key="1">
    <citation type="journal article" date="2019" name="Int. J. Syst. Evol. Microbiol.">
        <title>The Global Catalogue of Microorganisms (GCM) 10K type strain sequencing project: providing services to taxonomists for standard genome sequencing and annotation.</title>
        <authorList>
            <consortium name="The Broad Institute Genomics Platform"/>
            <consortium name="The Broad Institute Genome Sequencing Center for Infectious Disease"/>
            <person name="Wu L."/>
            <person name="Ma J."/>
        </authorList>
    </citation>
    <scope>NUCLEOTIDE SEQUENCE [LARGE SCALE GENOMIC DNA]</scope>
    <source>
        <strain evidence="1 2">CGMCC 1.12563</strain>
    </source>
</reference>
<comment type="caution">
    <text evidence="1">The sequence shown here is derived from an EMBL/GenBank/DDBJ whole genome shotgun (WGS) entry which is preliminary data.</text>
</comment>
<dbReference type="RefSeq" id="WP_250872633.1">
    <property type="nucleotide sequence ID" value="NZ_JALXFV010000002.1"/>
</dbReference>
<dbReference type="AlphaFoldDB" id="A0ABD6AT32"/>
<evidence type="ECO:0000313" key="2">
    <source>
        <dbReference type="Proteomes" id="UP001597187"/>
    </source>
</evidence>
<protein>
    <submittedName>
        <fullName evidence="1">Uncharacterized protein</fullName>
    </submittedName>
</protein>
<dbReference type="Proteomes" id="UP001597187">
    <property type="component" value="Unassembled WGS sequence"/>
</dbReference>
<sequence length="54" mass="6106">MTDDRDHDVHGMVADIPEEYDSAEEFVGAAIRLYRWLDDPEATLRRARAGGEGE</sequence>
<organism evidence="1 2">
    <name type="scientific">Halomarina rubra</name>
    <dbReference type="NCBI Taxonomy" id="2071873"/>
    <lineage>
        <taxon>Archaea</taxon>
        <taxon>Methanobacteriati</taxon>
        <taxon>Methanobacteriota</taxon>
        <taxon>Stenosarchaea group</taxon>
        <taxon>Halobacteria</taxon>
        <taxon>Halobacteriales</taxon>
        <taxon>Natronomonadaceae</taxon>
        <taxon>Halomarina</taxon>
    </lineage>
</organism>
<evidence type="ECO:0000313" key="1">
    <source>
        <dbReference type="EMBL" id="MFD1512665.1"/>
    </source>
</evidence>
<gene>
    <name evidence="1" type="ORF">ACFSBT_05135</name>
</gene>
<keyword evidence="2" id="KW-1185">Reference proteome</keyword>
<accession>A0ABD6AT32</accession>